<evidence type="ECO:0000256" key="1">
    <source>
        <dbReference type="SAM" id="MobiDB-lite"/>
    </source>
</evidence>
<dbReference type="Proteomes" id="UP000382577">
    <property type="component" value="Unassembled WGS sequence"/>
</dbReference>
<name>A0A5E4VR09_9BURK</name>
<dbReference type="RefSeq" id="WP_150599945.1">
    <property type="nucleotide sequence ID" value="NZ_CABPRW010000006.1"/>
</dbReference>
<dbReference type="EMBL" id="CABPRW010000006">
    <property type="protein sequence ID" value="VVE14788.1"/>
    <property type="molecule type" value="Genomic_DNA"/>
</dbReference>
<gene>
    <name evidence="2" type="ORF">PFI31113_02793</name>
</gene>
<accession>A0A5E4VR09</accession>
<reference evidence="2 3" key="1">
    <citation type="submission" date="2019-08" db="EMBL/GenBank/DDBJ databases">
        <authorList>
            <person name="Peeters C."/>
        </authorList>
    </citation>
    <scope>NUCLEOTIDE SEQUENCE [LARGE SCALE GENOMIC DNA]</scope>
    <source>
        <strain evidence="2 3">LMG 31113</strain>
    </source>
</reference>
<evidence type="ECO:0000313" key="2">
    <source>
        <dbReference type="EMBL" id="VVE14788.1"/>
    </source>
</evidence>
<organism evidence="2 3">
    <name type="scientific">Pandoraea fibrosis</name>
    <dbReference type="NCBI Taxonomy" id="1891094"/>
    <lineage>
        <taxon>Bacteria</taxon>
        <taxon>Pseudomonadati</taxon>
        <taxon>Pseudomonadota</taxon>
        <taxon>Betaproteobacteria</taxon>
        <taxon>Burkholderiales</taxon>
        <taxon>Burkholderiaceae</taxon>
        <taxon>Pandoraea</taxon>
    </lineage>
</organism>
<proteinExistence type="predicted"/>
<dbReference type="AlphaFoldDB" id="A0A5E4VR09"/>
<feature type="region of interest" description="Disordered" evidence="1">
    <location>
        <begin position="1"/>
        <end position="32"/>
    </location>
</feature>
<protein>
    <submittedName>
        <fullName evidence="2">Uncharacterized protein</fullName>
    </submittedName>
</protein>
<sequence length="67" mass="7289">MQVVDQHPYPIGHRQPVHASPSYSTNDSDADEARVVREKVLRGLEEVAAGRVLSGDVVEAECEALFG</sequence>
<evidence type="ECO:0000313" key="3">
    <source>
        <dbReference type="Proteomes" id="UP000382577"/>
    </source>
</evidence>